<protein>
    <recommendedName>
        <fullName evidence="1">Rhodanese domain-containing protein</fullName>
    </recommendedName>
</protein>
<dbReference type="HOGENOM" id="CLU_089574_3_2_1"/>
<dbReference type="PANTHER" id="PTHR44542">
    <property type="entry name" value="THIOSULFATE SULFURTRANSFERASE 18"/>
    <property type="match status" value="1"/>
</dbReference>
<dbReference type="PaxDb" id="29760-VIT_04s0023g03590.t01"/>
<dbReference type="InterPro" id="IPR036873">
    <property type="entry name" value="Rhodanese-like_dom_sf"/>
</dbReference>
<dbReference type="PROSITE" id="PS50206">
    <property type="entry name" value="RHODANESE_3"/>
    <property type="match status" value="1"/>
</dbReference>
<dbReference type="GO" id="GO:0003824">
    <property type="term" value="F:catalytic activity"/>
    <property type="evidence" value="ECO:0007669"/>
    <property type="project" value="InterPro"/>
</dbReference>
<dbReference type="SUPFAM" id="SSF52821">
    <property type="entry name" value="Rhodanese/Cell cycle control phosphatase"/>
    <property type="match status" value="1"/>
</dbReference>
<dbReference type="InterPro" id="IPR001763">
    <property type="entry name" value="Rhodanese-like_dom"/>
</dbReference>
<dbReference type="FunCoup" id="F6GWL9">
    <property type="interactions" value="223"/>
</dbReference>
<dbReference type="EMBL" id="FN594959">
    <property type="protein sequence ID" value="CCB44354.1"/>
    <property type="molecule type" value="Genomic_DNA"/>
</dbReference>
<evidence type="ECO:0000259" key="1">
    <source>
        <dbReference type="PROSITE" id="PS50206"/>
    </source>
</evidence>
<accession>F6GWL9</accession>
<dbReference type="OrthoDB" id="566238at2759"/>
<dbReference type="AlphaFoldDB" id="F6GWL9"/>
<keyword evidence="3" id="KW-1185">Reference proteome</keyword>
<name>F6GWL9_VITVI</name>
<evidence type="ECO:0000313" key="2">
    <source>
        <dbReference type="EMBL" id="CCB44354.1"/>
    </source>
</evidence>
<dbReference type="InParanoid" id="F6GWL9"/>
<organism evidence="2 3">
    <name type="scientific">Vitis vinifera</name>
    <name type="common">Grape</name>
    <dbReference type="NCBI Taxonomy" id="29760"/>
    <lineage>
        <taxon>Eukaryota</taxon>
        <taxon>Viridiplantae</taxon>
        <taxon>Streptophyta</taxon>
        <taxon>Embryophyta</taxon>
        <taxon>Tracheophyta</taxon>
        <taxon>Spermatophyta</taxon>
        <taxon>Magnoliopsida</taxon>
        <taxon>eudicotyledons</taxon>
        <taxon>Gunneridae</taxon>
        <taxon>Pentapetalae</taxon>
        <taxon>rosids</taxon>
        <taxon>Vitales</taxon>
        <taxon>Vitaceae</taxon>
        <taxon>Viteae</taxon>
        <taxon>Vitis</taxon>
    </lineage>
</organism>
<dbReference type="PANTHER" id="PTHR44542:SF12">
    <property type="entry name" value="THIOSULFATE SULFURTRANSFERASE 18"/>
    <property type="match status" value="1"/>
</dbReference>
<evidence type="ECO:0000313" key="3">
    <source>
        <dbReference type="Proteomes" id="UP000009183"/>
    </source>
</evidence>
<gene>
    <name evidence="2" type="ordered locus">VIT_04s0023g03590</name>
</gene>
<sequence length="159" mass="17641">MASPSSATEVVTIDVHAAKELTNSGYRYLDVRTVEEFKKGHADVENILNIPYLFTTPEERLKIPEFLEQVQSACSKEDHLVVVIFHLISGLNHNKYNLDEFSEIVYLFSMNGCLGGVRSLAAASVLVNAGFKDVKDMGGGYEAWVETGLTVTKPKEEEK</sequence>
<dbReference type="eggNOG" id="KOG1530">
    <property type="taxonomic scope" value="Eukaryota"/>
</dbReference>
<dbReference type="Proteomes" id="UP000009183">
    <property type="component" value="Chromosome 4"/>
</dbReference>
<proteinExistence type="predicted"/>
<dbReference type="CDD" id="cd00158">
    <property type="entry name" value="RHOD"/>
    <property type="match status" value="1"/>
</dbReference>
<dbReference type="STRING" id="29760.F6GWL9"/>
<reference evidence="3" key="1">
    <citation type="journal article" date="2007" name="Nature">
        <title>The grapevine genome sequence suggests ancestral hexaploidization in major angiosperm phyla.</title>
        <authorList>
            <consortium name="The French-Italian Public Consortium for Grapevine Genome Characterization."/>
            <person name="Jaillon O."/>
            <person name="Aury J.-M."/>
            <person name="Noel B."/>
            <person name="Policriti A."/>
            <person name="Clepet C."/>
            <person name="Casagrande A."/>
            <person name="Choisne N."/>
            <person name="Aubourg S."/>
            <person name="Vitulo N."/>
            <person name="Jubin C."/>
            <person name="Vezzi A."/>
            <person name="Legeai F."/>
            <person name="Hugueney P."/>
            <person name="Dasilva C."/>
            <person name="Horner D."/>
            <person name="Mica E."/>
            <person name="Jublot D."/>
            <person name="Poulain J."/>
            <person name="Bruyere C."/>
            <person name="Billault A."/>
            <person name="Segurens B."/>
            <person name="Gouyvenoux M."/>
            <person name="Ugarte E."/>
            <person name="Cattonaro F."/>
            <person name="Anthouard V."/>
            <person name="Vico V."/>
            <person name="Del Fabbro C."/>
            <person name="Alaux M."/>
            <person name="Di Gaspero G."/>
            <person name="Dumas V."/>
            <person name="Felice N."/>
            <person name="Paillard S."/>
            <person name="Juman I."/>
            <person name="Moroldo M."/>
            <person name="Scalabrin S."/>
            <person name="Canaguier A."/>
            <person name="Le Clainche I."/>
            <person name="Malacrida G."/>
            <person name="Durand E."/>
            <person name="Pesole G."/>
            <person name="Laucou V."/>
            <person name="Chatelet P."/>
            <person name="Merdinoglu D."/>
            <person name="Delledonne M."/>
            <person name="Pezzotti M."/>
            <person name="Lecharny A."/>
            <person name="Scarpelli C."/>
            <person name="Artiguenave F."/>
            <person name="Pe M.E."/>
            <person name="Valle G."/>
            <person name="Morgante M."/>
            <person name="Caboche M."/>
            <person name="Adam-Blondon A.-F."/>
            <person name="Weissenbach J."/>
            <person name="Quetier F."/>
            <person name="Wincker P."/>
        </authorList>
    </citation>
    <scope>NUCLEOTIDE SEQUENCE [LARGE SCALE GENOMIC DNA]</scope>
    <source>
        <strain evidence="3">cv. Pinot noir / PN40024</strain>
    </source>
</reference>
<dbReference type="SMART" id="SM00450">
    <property type="entry name" value="RHOD"/>
    <property type="match status" value="1"/>
</dbReference>
<dbReference type="InterPro" id="IPR044684">
    <property type="entry name" value="STR17/STR18/HARC1-like"/>
</dbReference>
<dbReference type="Gene3D" id="3.40.250.10">
    <property type="entry name" value="Rhodanese-like domain"/>
    <property type="match status" value="1"/>
</dbReference>
<feature type="domain" description="Rhodanese" evidence="1">
    <location>
        <begin position="22"/>
        <end position="153"/>
    </location>
</feature>